<keyword evidence="1" id="KW-0378">Hydrolase</keyword>
<keyword evidence="2" id="KW-1185">Reference proteome</keyword>
<dbReference type="CDD" id="cd11576">
    <property type="entry name" value="GH99_GH71_like_2"/>
    <property type="match status" value="1"/>
</dbReference>
<dbReference type="GO" id="GO:0016787">
    <property type="term" value="F:hydrolase activity"/>
    <property type="evidence" value="ECO:0007669"/>
    <property type="project" value="UniProtKB-KW"/>
</dbReference>
<comment type="caution">
    <text evidence="1">The sequence shown here is derived from an EMBL/GenBank/DDBJ whole genome shotgun (WGS) entry which is preliminary data.</text>
</comment>
<evidence type="ECO:0000313" key="2">
    <source>
        <dbReference type="Proteomes" id="UP000214646"/>
    </source>
</evidence>
<evidence type="ECO:0000313" key="1">
    <source>
        <dbReference type="EMBL" id="OWK38677.1"/>
    </source>
</evidence>
<dbReference type="AlphaFoldDB" id="A0A225DRC4"/>
<organism evidence="1 2">
    <name type="scientific">Fimbriiglobus ruber</name>
    <dbReference type="NCBI Taxonomy" id="1908690"/>
    <lineage>
        <taxon>Bacteria</taxon>
        <taxon>Pseudomonadati</taxon>
        <taxon>Planctomycetota</taxon>
        <taxon>Planctomycetia</taxon>
        <taxon>Gemmatales</taxon>
        <taxon>Gemmataceae</taxon>
        <taxon>Fimbriiglobus</taxon>
    </lineage>
</organism>
<dbReference type="Proteomes" id="UP000214646">
    <property type="component" value="Unassembled WGS sequence"/>
</dbReference>
<protein>
    <submittedName>
        <fullName evidence="1">Glycosyl hydrolase family 99</fullName>
    </submittedName>
</protein>
<proteinExistence type="predicted"/>
<name>A0A225DRC4_9BACT</name>
<dbReference type="EMBL" id="NIDE01000014">
    <property type="protein sequence ID" value="OWK38677.1"/>
    <property type="molecule type" value="Genomic_DNA"/>
</dbReference>
<gene>
    <name evidence="1" type="ORF">FRUB_07797</name>
</gene>
<accession>A0A225DRC4</accession>
<sequence>MIVTFTAPSLPAVAEEAPPPRIKSPVDATTLHHKVLCGYQGWFRCPGDPARQGWRHWSRNGRMIGAGSLSFEMWPDMAEYDDDEKYATPGFMYPDGKPAHLFSSANPKTVDRHFRWMEQYGIDGVFLQRFLVDLNNRSGEQVLTHVRAAAAKTGRAYALCYDLTDAPKDKLFDTLTADWKRLVDEAKVTGDSRYLRHNGKPVLFVWGFYSDRFGPDLANRVIDFFKNDPKYGVTLVGGCQWAWRTEKDLAWAKVFRRFDVISPWNVGNFERVDGRKYAATGYWKDDLEAAKKAGMAYLPVIYPGFSWVNLKGRAATRDTMPRMKGEFFWQQFSAAADLGIDMAYVAMFDEVDEGTAILKVSNTPPTPGRFATYEGLPSDWYLRLTGEGTKVIRGERKNQKTVPIEP</sequence>
<dbReference type="Gene3D" id="3.20.20.80">
    <property type="entry name" value="Glycosidases"/>
    <property type="match status" value="1"/>
</dbReference>
<reference evidence="2" key="1">
    <citation type="submission" date="2017-06" db="EMBL/GenBank/DDBJ databases">
        <title>Genome analysis of Fimbriiglobus ruber SP5, the first member of the order Planctomycetales with confirmed chitinolytic capability.</title>
        <authorList>
            <person name="Ravin N.V."/>
            <person name="Rakitin A.L."/>
            <person name="Ivanova A.A."/>
            <person name="Beletsky A.V."/>
            <person name="Kulichevskaya I.S."/>
            <person name="Mardanov A.V."/>
            <person name="Dedysh S.N."/>
        </authorList>
    </citation>
    <scope>NUCLEOTIDE SEQUENCE [LARGE SCALE GENOMIC DNA]</scope>
    <source>
        <strain evidence="2">SP5</strain>
    </source>
</reference>